<proteinExistence type="predicted"/>
<protein>
    <submittedName>
        <fullName evidence="2">Uncharacterized protein</fullName>
    </submittedName>
</protein>
<gene>
    <name evidence="2" type="ORF">KY290_017193</name>
</gene>
<accession>A0ABQ7VAL8</accession>
<reference evidence="2 3" key="1">
    <citation type="journal article" date="2021" name="bioRxiv">
        <title>Chromosome-scale and haplotype-resolved genome assembly of a tetraploid potato cultivar.</title>
        <authorList>
            <person name="Sun H."/>
            <person name="Jiao W.-B."/>
            <person name="Krause K."/>
            <person name="Campoy J.A."/>
            <person name="Goel M."/>
            <person name="Folz-Donahue K."/>
            <person name="Kukat C."/>
            <person name="Huettel B."/>
            <person name="Schneeberger K."/>
        </authorList>
    </citation>
    <scope>NUCLEOTIDE SEQUENCE [LARGE SCALE GENOMIC DNA]</scope>
    <source>
        <strain evidence="2">SolTubOtavaFocal</strain>
        <tissue evidence="2">Leaves</tissue>
    </source>
</reference>
<sequence>MAEMYEAWMNGQAPPSSIHEYLNTNMSSSIQVLTSDPIYPSKFSPYANTSNVVGTSTIHLLNTYMISNPLFMQNAATNTDPQPTVIPKSNNDLPPKV</sequence>
<comment type="caution">
    <text evidence="2">The sequence shown here is derived from an EMBL/GenBank/DDBJ whole genome shotgun (WGS) entry which is preliminary data.</text>
</comment>
<feature type="region of interest" description="Disordered" evidence="1">
    <location>
        <begin position="76"/>
        <end position="97"/>
    </location>
</feature>
<evidence type="ECO:0000256" key="1">
    <source>
        <dbReference type="SAM" id="MobiDB-lite"/>
    </source>
</evidence>
<dbReference type="EMBL" id="JAIVGD010000013">
    <property type="protein sequence ID" value="KAH0761120.1"/>
    <property type="molecule type" value="Genomic_DNA"/>
</dbReference>
<organism evidence="2 3">
    <name type="scientific">Solanum tuberosum</name>
    <name type="common">Potato</name>
    <dbReference type="NCBI Taxonomy" id="4113"/>
    <lineage>
        <taxon>Eukaryota</taxon>
        <taxon>Viridiplantae</taxon>
        <taxon>Streptophyta</taxon>
        <taxon>Embryophyta</taxon>
        <taxon>Tracheophyta</taxon>
        <taxon>Spermatophyta</taxon>
        <taxon>Magnoliopsida</taxon>
        <taxon>eudicotyledons</taxon>
        <taxon>Gunneridae</taxon>
        <taxon>Pentapetalae</taxon>
        <taxon>asterids</taxon>
        <taxon>lamiids</taxon>
        <taxon>Solanales</taxon>
        <taxon>Solanaceae</taxon>
        <taxon>Solanoideae</taxon>
        <taxon>Solaneae</taxon>
        <taxon>Solanum</taxon>
    </lineage>
</organism>
<keyword evidence="3" id="KW-1185">Reference proteome</keyword>
<name>A0ABQ7VAL8_SOLTU</name>
<evidence type="ECO:0000313" key="3">
    <source>
        <dbReference type="Proteomes" id="UP000826656"/>
    </source>
</evidence>
<dbReference type="Proteomes" id="UP000826656">
    <property type="component" value="Unassembled WGS sequence"/>
</dbReference>
<evidence type="ECO:0000313" key="2">
    <source>
        <dbReference type="EMBL" id="KAH0761120.1"/>
    </source>
</evidence>